<feature type="domain" description="Porin" evidence="12">
    <location>
        <begin position="7"/>
        <end position="340"/>
    </location>
</feature>
<gene>
    <name evidence="13" type="ORF">AWB64_01404</name>
</gene>
<comment type="subcellular location">
    <subcellularLocation>
        <location evidence="1">Cell outer membrane</location>
        <topology evidence="1">Multi-pass membrane protein</topology>
    </subcellularLocation>
</comment>
<dbReference type="PANTHER" id="PTHR34501:SF9">
    <property type="entry name" value="MAJOR OUTER MEMBRANE PROTEIN P.IA"/>
    <property type="match status" value="1"/>
</dbReference>
<protein>
    <submittedName>
        <fullName evidence="13">Outer membrane porin</fullName>
    </submittedName>
</protein>
<evidence type="ECO:0000313" key="14">
    <source>
        <dbReference type="Proteomes" id="UP000054893"/>
    </source>
</evidence>
<evidence type="ECO:0000256" key="10">
    <source>
        <dbReference type="ARBA" id="ARBA00023237"/>
    </source>
</evidence>
<evidence type="ECO:0000256" key="1">
    <source>
        <dbReference type="ARBA" id="ARBA00004571"/>
    </source>
</evidence>
<evidence type="ECO:0000256" key="6">
    <source>
        <dbReference type="ARBA" id="ARBA00022729"/>
    </source>
</evidence>
<dbReference type="InterPro" id="IPR033900">
    <property type="entry name" value="Gram_neg_porin_domain"/>
</dbReference>
<dbReference type="SUPFAM" id="SSF56935">
    <property type="entry name" value="Porins"/>
    <property type="match status" value="1"/>
</dbReference>
<dbReference type="GO" id="GO:0006811">
    <property type="term" value="P:monoatomic ion transport"/>
    <property type="evidence" value="ECO:0007669"/>
    <property type="project" value="UniProtKB-KW"/>
</dbReference>
<keyword evidence="8" id="KW-0626">Porin</keyword>
<dbReference type="InterPro" id="IPR002299">
    <property type="entry name" value="Porin_Neis"/>
</dbReference>
<dbReference type="GO" id="GO:0015288">
    <property type="term" value="F:porin activity"/>
    <property type="evidence" value="ECO:0007669"/>
    <property type="project" value="UniProtKB-KW"/>
</dbReference>
<dbReference type="GO" id="GO:0009279">
    <property type="term" value="C:cell outer membrane"/>
    <property type="evidence" value="ECO:0007669"/>
    <property type="project" value="UniProtKB-SubCell"/>
</dbReference>
<evidence type="ECO:0000256" key="11">
    <source>
        <dbReference type="SAM" id="SignalP"/>
    </source>
</evidence>
<feature type="signal peptide" evidence="11">
    <location>
        <begin position="1"/>
        <end position="20"/>
    </location>
</feature>
<dbReference type="GO" id="GO:0046930">
    <property type="term" value="C:pore complex"/>
    <property type="evidence" value="ECO:0007669"/>
    <property type="project" value="UniProtKB-KW"/>
</dbReference>
<dbReference type="InterPro" id="IPR023614">
    <property type="entry name" value="Porin_dom_sf"/>
</dbReference>
<dbReference type="CDD" id="cd00342">
    <property type="entry name" value="gram_neg_porins"/>
    <property type="match status" value="1"/>
</dbReference>
<sequence>MKKTLAIAACAAGYACAAHAQSSVALYGVINAGFSYASNQHGNSGVSATSGDLQGSHWGFIGAEDLGGGAKAIFRLENGFNLMNGTATQNGREFGYQAYVGLDDQRLGRVTLGRQYDSVVEFLAPLHKPVSNNLAAHPYDNDNLNHGFRVNNSVKYSNEWFGGLRVSGLYGFSNDAGEFANNRAWSAGTSYATGNLKIAAAYLQVNNTAGSNTDGAVTLSDRTFIAALQRTFGAGATYQAGTARIDFLWTRSQFDGLKTINGIGSLGITQTNANARFDNFEINTMYRFTPAWTLTGAYTYTAGKLDNRQGNFYPKWNEVSLLLDYACSKRTDVYAEALYQHLASNGSGLTADINRQSPASGDAQTVLALGLRHRF</sequence>
<evidence type="ECO:0000256" key="7">
    <source>
        <dbReference type="ARBA" id="ARBA00023065"/>
    </source>
</evidence>
<evidence type="ECO:0000256" key="5">
    <source>
        <dbReference type="ARBA" id="ARBA00022692"/>
    </source>
</evidence>
<dbReference type="PRINTS" id="PR00184">
    <property type="entry name" value="NEISSPPORIN"/>
</dbReference>
<evidence type="ECO:0000256" key="9">
    <source>
        <dbReference type="ARBA" id="ARBA00023136"/>
    </source>
</evidence>
<dbReference type="Pfam" id="PF13609">
    <property type="entry name" value="Porin_4"/>
    <property type="match status" value="1"/>
</dbReference>
<evidence type="ECO:0000256" key="3">
    <source>
        <dbReference type="ARBA" id="ARBA00022448"/>
    </source>
</evidence>
<dbReference type="PROSITE" id="PS51257">
    <property type="entry name" value="PROKAR_LIPOPROTEIN"/>
    <property type="match status" value="1"/>
</dbReference>
<name>A0A158FJP5_CABSO</name>
<dbReference type="OrthoDB" id="9128909at2"/>
<keyword evidence="10" id="KW-0998">Cell outer membrane</keyword>
<dbReference type="Proteomes" id="UP000054893">
    <property type="component" value="Unassembled WGS sequence"/>
</dbReference>
<keyword evidence="7" id="KW-0406">Ion transport</keyword>
<keyword evidence="4" id="KW-1134">Transmembrane beta strand</keyword>
<keyword evidence="3" id="KW-0813">Transport</keyword>
<evidence type="ECO:0000256" key="8">
    <source>
        <dbReference type="ARBA" id="ARBA00023114"/>
    </source>
</evidence>
<keyword evidence="5" id="KW-0812">Transmembrane</keyword>
<dbReference type="PANTHER" id="PTHR34501">
    <property type="entry name" value="PROTEIN YDDL-RELATED"/>
    <property type="match status" value="1"/>
</dbReference>
<organism evidence="13 14">
    <name type="scientific">Caballeronia sordidicola</name>
    <name type="common">Burkholderia sordidicola</name>
    <dbReference type="NCBI Taxonomy" id="196367"/>
    <lineage>
        <taxon>Bacteria</taxon>
        <taxon>Pseudomonadati</taxon>
        <taxon>Pseudomonadota</taxon>
        <taxon>Betaproteobacteria</taxon>
        <taxon>Burkholderiales</taxon>
        <taxon>Burkholderiaceae</taxon>
        <taxon>Caballeronia</taxon>
    </lineage>
</organism>
<dbReference type="AlphaFoldDB" id="A0A158FJP5"/>
<keyword evidence="9" id="KW-0472">Membrane</keyword>
<evidence type="ECO:0000313" key="13">
    <source>
        <dbReference type="EMBL" id="SAL20104.1"/>
    </source>
</evidence>
<dbReference type="Gene3D" id="2.40.160.10">
    <property type="entry name" value="Porin"/>
    <property type="match status" value="1"/>
</dbReference>
<keyword evidence="6 11" id="KW-0732">Signal</keyword>
<dbReference type="InterPro" id="IPR050298">
    <property type="entry name" value="Gram-neg_bact_OMP"/>
</dbReference>
<proteinExistence type="predicted"/>
<evidence type="ECO:0000256" key="4">
    <source>
        <dbReference type="ARBA" id="ARBA00022452"/>
    </source>
</evidence>
<evidence type="ECO:0000259" key="12">
    <source>
        <dbReference type="Pfam" id="PF13609"/>
    </source>
</evidence>
<accession>A0A158FJP5</accession>
<reference evidence="13 14" key="1">
    <citation type="submission" date="2016-01" db="EMBL/GenBank/DDBJ databases">
        <authorList>
            <person name="Oliw E.H."/>
        </authorList>
    </citation>
    <scope>NUCLEOTIDE SEQUENCE [LARGE SCALE GENOMIC DNA]</scope>
    <source>
        <strain evidence="13">LMG 22029</strain>
    </source>
</reference>
<dbReference type="RefSeq" id="WP_060817898.1">
    <property type="nucleotide sequence ID" value="NZ_FCOC02000003.1"/>
</dbReference>
<evidence type="ECO:0000256" key="2">
    <source>
        <dbReference type="ARBA" id="ARBA00011233"/>
    </source>
</evidence>
<comment type="subunit">
    <text evidence="2">Homotrimer.</text>
</comment>
<feature type="chain" id="PRO_5007810269" evidence="11">
    <location>
        <begin position="21"/>
        <end position="375"/>
    </location>
</feature>
<dbReference type="EMBL" id="FCOC02000003">
    <property type="protein sequence ID" value="SAL20104.1"/>
    <property type="molecule type" value="Genomic_DNA"/>
</dbReference>